<dbReference type="InterPro" id="IPR028877">
    <property type="entry name" value="Ribosomal_eL20"/>
</dbReference>
<dbReference type="InterPro" id="IPR021138">
    <property type="entry name" value="Ribosomal_eL20_eukaryotes"/>
</dbReference>
<dbReference type="EMBL" id="BDIP01001766">
    <property type="protein sequence ID" value="GCA62937.1"/>
    <property type="molecule type" value="Genomic_DNA"/>
</dbReference>
<dbReference type="GO" id="GO:0003735">
    <property type="term" value="F:structural constituent of ribosome"/>
    <property type="evidence" value="ECO:0007669"/>
    <property type="project" value="InterPro"/>
</dbReference>
<dbReference type="InterPro" id="IPR023573">
    <property type="entry name" value="Ribosomal_eL20_dom"/>
</dbReference>
<dbReference type="FunFam" id="3.10.20.10:FF:000001">
    <property type="entry name" value="60S ribosomal protein L18a"/>
    <property type="match status" value="1"/>
</dbReference>
<dbReference type="GO" id="GO:1990904">
    <property type="term" value="C:ribonucleoprotein complex"/>
    <property type="evidence" value="ECO:0007669"/>
    <property type="project" value="UniProtKB-KW"/>
</dbReference>
<sequence length="175" mass="20578">MLQQFEICGRPLPSESTPTPEIFRMKIFAPNDMVAKSRFWYFMKRLQKLKRANGEILSVVEVPNKAEDTVKNYGMWIRWRSRTGIHNSWREYRSNTVTSAVEKMYSEMAGQHRVRWGNIQIISVDEIEAENIRRNHITEVMGENVKFPLPFAFQHAKKVIQTGSRYQARRPSMAL</sequence>
<comment type="similarity">
    <text evidence="1 4">Belongs to the eukaryotic ribosomal protein eL20 family.</text>
</comment>
<evidence type="ECO:0000256" key="1">
    <source>
        <dbReference type="ARBA" id="ARBA00009362"/>
    </source>
</evidence>
<evidence type="ECO:0000259" key="5">
    <source>
        <dbReference type="Pfam" id="PF01775"/>
    </source>
</evidence>
<gene>
    <name evidence="6" type="ORF">KIPB_006721</name>
</gene>
<evidence type="ECO:0000313" key="6">
    <source>
        <dbReference type="EMBL" id="GCA62937.1"/>
    </source>
</evidence>
<dbReference type="SUPFAM" id="SSF160374">
    <property type="entry name" value="RplX-like"/>
    <property type="match status" value="1"/>
</dbReference>
<keyword evidence="3 4" id="KW-0687">Ribonucleoprotein</keyword>
<dbReference type="HAMAP" id="MF_00273">
    <property type="entry name" value="Ribosomal_eL20"/>
    <property type="match status" value="1"/>
</dbReference>
<dbReference type="Proteomes" id="UP000265618">
    <property type="component" value="Unassembled WGS sequence"/>
</dbReference>
<evidence type="ECO:0000256" key="3">
    <source>
        <dbReference type="ARBA" id="ARBA00023274"/>
    </source>
</evidence>
<keyword evidence="7" id="KW-1185">Reference proteome</keyword>
<protein>
    <recommendedName>
        <fullName evidence="4">60S ribosomal protein L18a</fullName>
    </recommendedName>
</protein>
<comment type="caution">
    <text evidence="6">The sequence shown here is derived from an EMBL/GenBank/DDBJ whole genome shotgun (WGS) entry which is preliminary data.</text>
</comment>
<dbReference type="OrthoDB" id="1294322at2759"/>
<dbReference type="AlphaFoldDB" id="A0A391NMJ0"/>
<dbReference type="Pfam" id="PF01775">
    <property type="entry name" value="Ribosomal_L18A"/>
    <property type="match status" value="1"/>
</dbReference>
<organism evidence="6 7">
    <name type="scientific">Kipferlia bialata</name>
    <dbReference type="NCBI Taxonomy" id="797122"/>
    <lineage>
        <taxon>Eukaryota</taxon>
        <taxon>Metamonada</taxon>
        <taxon>Carpediemonas-like organisms</taxon>
        <taxon>Kipferlia</taxon>
    </lineage>
</organism>
<evidence type="ECO:0000256" key="4">
    <source>
        <dbReference type="PIRNR" id="PIRNR002190"/>
    </source>
</evidence>
<name>A0A391NMJ0_9EUKA</name>
<evidence type="ECO:0000313" key="7">
    <source>
        <dbReference type="Proteomes" id="UP000265618"/>
    </source>
</evidence>
<keyword evidence="2 4" id="KW-0689">Ribosomal protein</keyword>
<dbReference type="GO" id="GO:0006412">
    <property type="term" value="P:translation"/>
    <property type="evidence" value="ECO:0007669"/>
    <property type="project" value="InterPro"/>
</dbReference>
<reference evidence="6 7" key="1">
    <citation type="journal article" date="2018" name="PLoS ONE">
        <title>The draft genome of Kipferlia bialata reveals reductive genome evolution in fornicate parasites.</title>
        <authorList>
            <person name="Tanifuji G."/>
            <person name="Takabayashi S."/>
            <person name="Kume K."/>
            <person name="Takagi M."/>
            <person name="Nakayama T."/>
            <person name="Kamikawa R."/>
            <person name="Inagaki Y."/>
            <person name="Hashimoto T."/>
        </authorList>
    </citation>
    <scope>NUCLEOTIDE SEQUENCE [LARGE SCALE GENOMIC DNA]</scope>
    <source>
        <strain evidence="6">NY0173</strain>
    </source>
</reference>
<feature type="domain" description="Large ribosomal subunit protein eL20" evidence="5">
    <location>
        <begin position="2"/>
        <end position="124"/>
    </location>
</feature>
<proteinExistence type="inferred from homology"/>
<evidence type="ECO:0000256" key="2">
    <source>
        <dbReference type="ARBA" id="ARBA00022980"/>
    </source>
</evidence>
<dbReference type="GO" id="GO:0005840">
    <property type="term" value="C:ribosome"/>
    <property type="evidence" value="ECO:0007669"/>
    <property type="project" value="UniProtKB-KW"/>
</dbReference>
<dbReference type="PIRSF" id="PIRSF002190">
    <property type="entry name" value="Ribosomal_L18a"/>
    <property type="match status" value="1"/>
</dbReference>
<dbReference type="FunFam" id="3.10.20.10:FF:000002">
    <property type="entry name" value="60S ribosomal protein L18a"/>
    <property type="match status" value="1"/>
</dbReference>
<accession>A0A391NMJ0</accession>
<dbReference type="PANTHER" id="PTHR10052">
    <property type="entry name" value="60S RIBOSOMAL PROTEIN L18A"/>
    <property type="match status" value="1"/>
</dbReference>
<dbReference type="Gene3D" id="3.10.20.10">
    <property type="match status" value="2"/>
</dbReference>